<keyword evidence="2" id="KW-0238">DNA-binding</keyword>
<dbReference type="Proteomes" id="UP000483004">
    <property type="component" value="Unassembled WGS sequence"/>
</dbReference>
<sequence>MAKRDDDQLPSRRLAALLRAEIGESGRYAAGERLPSYRQLAVEHGVAVNTASAAVQLLANEGLVEIRAASGAYVCVPPADDETERRDLRTELVKLHERLGEARSELDTAEQIARDLLKRLPPDEGPH</sequence>
<dbReference type="AlphaFoldDB" id="A0A6L3W6R9"/>
<evidence type="ECO:0000259" key="5">
    <source>
        <dbReference type="PROSITE" id="PS50949"/>
    </source>
</evidence>
<keyword evidence="4" id="KW-0175">Coiled coil</keyword>
<dbReference type="SMART" id="SM00345">
    <property type="entry name" value="HTH_GNTR"/>
    <property type="match status" value="1"/>
</dbReference>
<dbReference type="Pfam" id="PF00392">
    <property type="entry name" value="GntR"/>
    <property type="match status" value="1"/>
</dbReference>
<evidence type="ECO:0000256" key="3">
    <source>
        <dbReference type="ARBA" id="ARBA00023163"/>
    </source>
</evidence>
<feature type="domain" description="HTH gntR-type" evidence="5">
    <location>
        <begin position="8"/>
        <end position="77"/>
    </location>
</feature>
<dbReference type="InterPro" id="IPR036388">
    <property type="entry name" value="WH-like_DNA-bd_sf"/>
</dbReference>
<comment type="caution">
    <text evidence="6">The sequence shown here is derived from an EMBL/GenBank/DDBJ whole genome shotgun (WGS) entry which is preliminary data.</text>
</comment>
<keyword evidence="3" id="KW-0804">Transcription</keyword>
<gene>
    <name evidence="6" type="ORF">F9B16_01290</name>
</gene>
<keyword evidence="1" id="KW-0805">Transcription regulation</keyword>
<evidence type="ECO:0000256" key="1">
    <source>
        <dbReference type="ARBA" id="ARBA00023015"/>
    </source>
</evidence>
<evidence type="ECO:0000256" key="2">
    <source>
        <dbReference type="ARBA" id="ARBA00023125"/>
    </source>
</evidence>
<organism evidence="6 7">
    <name type="scientific">Actinomadura montaniterrae</name>
    <dbReference type="NCBI Taxonomy" id="1803903"/>
    <lineage>
        <taxon>Bacteria</taxon>
        <taxon>Bacillati</taxon>
        <taxon>Actinomycetota</taxon>
        <taxon>Actinomycetes</taxon>
        <taxon>Streptosporangiales</taxon>
        <taxon>Thermomonosporaceae</taxon>
        <taxon>Actinomadura</taxon>
    </lineage>
</organism>
<dbReference type="Gene3D" id="1.10.10.10">
    <property type="entry name" value="Winged helix-like DNA-binding domain superfamily/Winged helix DNA-binding domain"/>
    <property type="match status" value="1"/>
</dbReference>
<dbReference type="GO" id="GO:0003677">
    <property type="term" value="F:DNA binding"/>
    <property type="evidence" value="ECO:0007669"/>
    <property type="project" value="UniProtKB-KW"/>
</dbReference>
<dbReference type="RefSeq" id="WP_151537914.1">
    <property type="nucleotide sequence ID" value="NZ_WBMR01000001.1"/>
</dbReference>
<protein>
    <submittedName>
        <fullName evidence="6">Winged helix-turn-helix transcriptional regulator</fullName>
    </submittedName>
</protein>
<dbReference type="GO" id="GO:0003700">
    <property type="term" value="F:DNA-binding transcription factor activity"/>
    <property type="evidence" value="ECO:0007669"/>
    <property type="project" value="InterPro"/>
</dbReference>
<dbReference type="PROSITE" id="PS50949">
    <property type="entry name" value="HTH_GNTR"/>
    <property type="match status" value="1"/>
</dbReference>
<reference evidence="6 7" key="1">
    <citation type="submission" date="2019-09" db="EMBL/GenBank/DDBJ databases">
        <title>Actinomadura physcomitrii sp. nov., a novel actinomycete isolated from moss [Physcomitrium sphaericum (Ludw) Fuernr].</title>
        <authorList>
            <person name="Liu C."/>
            <person name="Zhuang X."/>
        </authorList>
    </citation>
    <scope>NUCLEOTIDE SEQUENCE [LARGE SCALE GENOMIC DNA]</scope>
    <source>
        <strain evidence="6 7">CYP1-1B</strain>
    </source>
</reference>
<evidence type="ECO:0000313" key="6">
    <source>
        <dbReference type="EMBL" id="KAB2390490.1"/>
    </source>
</evidence>
<dbReference type="InterPro" id="IPR036390">
    <property type="entry name" value="WH_DNA-bd_sf"/>
</dbReference>
<name>A0A6L3W6R9_9ACTN</name>
<evidence type="ECO:0000256" key="4">
    <source>
        <dbReference type="SAM" id="Coils"/>
    </source>
</evidence>
<dbReference type="PANTHER" id="PTHR38445:SF9">
    <property type="entry name" value="HTH-TYPE TRANSCRIPTIONAL REPRESSOR YTRA"/>
    <property type="match status" value="1"/>
</dbReference>
<proteinExistence type="predicted"/>
<dbReference type="SUPFAM" id="SSF46785">
    <property type="entry name" value="Winged helix' DNA-binding domain"/>
    <property type="match status" value="1"/>
</dbReference>
<keyword evidence="7" id="KW-1185">Reference proteome</keyword>
<dbReference type="InterPro" id="IPR000524">
    <property type="entry name" value="Tscrpt_reg_HTH_GntR"/>
</dbReference>
<dbReference type="PANTHER" id="PTHR38445">
    <property type="entry name" value="HTH-TYPE TRANSCRIPTIONAL REPRESSOR YTRA"/>
    <property type="match status" value="1"/>
</dbReference>
<feature type="coiled-coil region" evidence="4">
    <location>
        <begin position="85"/>
        <end position="119"/>
    </location>
</feature>
<dbReference type="EMBL" id="WBMR01000001">
    <property type="protein sequence ID" value="KAB2390490.1"/>
    <property type="molecule type" value="Genomic_DNA"/>
</dbReference>
<accession>A0A6L3W6R9</accession>
<dbReference type="OrthoDB" id="7363114at2"/>
<evidence type="ECO:0000313" key="7">
    <source>
        <dbReference type="Proteomes" id="UP000483004"/>
    </source>
</evidence>
<dbReference type="CDD" id="cd07377">
    <property type="entry name" value="WHTH_GntR"/>
    <property type="match status" value="1"/>
</dbReference>